<gene>
    <name evidence="3" type="ORF">B0I29_102641</name>
</gene>
<dbReference type="Gene3D" id="3.90.1010.20">
    <property type="match status" value="1"/>
</dbReference>
<proteinExistence type="predicted"/>
<name>A0A327ZKL8_9ACTN</name>
<sequence length="136" mass="14017">MRRITLWLLSTVAALVLLFSYRTSTGQAVTPSTVAAAPVASEAGSKVYTGDTVQTQEGDVQVSITVADGKITAVTVPVYPGGSARHEEISARALPVLVEETLAAQNADIDSVSGATYTSGGYKESLQSALDAAQLS</sequence>
<keyword evidence="1" id="KW-0732">Signal</keyword>
<dbReference type="InterPro" id="IPR007329">
    <property type="entry name" value="FMN-bd"/>
</dbReference>
<feature type="domain" description="FMN-binding" evidence="2">
    <location>
        <begin position="47"/>
        <end position="133"/>
    </location>
</feature>
<evidence type="ECO:0000313" key="3">
    <source>
        <dbReference type="EMBL" id="RAK42815.1"/>
    </source>
</evidence>
<accession>A0A327ZKL8</accession>
<dbReference type="GO" id="GO:0010181">
    <property type="term" value="F:FMN binding"/>
    <property type="evidence" value="ECO:0007669"/>
    <property type="project" value="InterPro"/>
</dbReference>
<dbReference type="Proteomes" id="UP000249341">
    <property type="component" value="Unassembled WGS sequence"/>
</dbReference>
<dbReference type="RefSeq" id="WP_111647924.1">
    <property type="nucleotide sequence ID" value="NZ_JACHWI010000003.1"/>
</dbReference>
<dbReference type="EMBL" id="QLMJ01000002">
    <property type="protein sequence ID" value="RAK42815.1"/>
    <property type="molecule type" value="Genomic_DNA"/>
</dbReference>
<keyword evidence="4" id="KW-1185">Reference proteome</keyword>
<evidence type="ECO:0000313" key="4">
    <source>
        <dbReference type="Proteomes" id="UP000249341"/>
    </source>
</evidence>
<protein>
    <submittedName>
        <fullName evidence="3">Uncharacterized protein with FMN-binding domain</fullName>
    </submittedName>
</protein>
<evidence type="ECO:0000259" key="2">
    <source>
        <dbReference type="SMART" id="SM00900"/>
    </source>
</evidence>
<comment type="caution">
    <text evidence="3">The sequence shown here is derived from an EMBL/GenBank/DDBJ whole genome shotgun (WGS) entry which is preliminary data.</text>
</comment>
<evidence type="ECO:0000256" key="1">
    <source>
        <dbReference type="SAM" id="SignalP"/>
    </source>
</evidence>
<reference evidence="3 4" key="1">
    <citation type="submission" date="2018-06" db="EMBL/GenBank/DDBJ databases">
        <title>Genomic Encyclopedia of Type Strains, Phase III (KMG-III): the genomes of soil and plant-associated and newly described type strains.</title>
        <authorList>
            <person name="Whitman W."/>
        </authorList>
    </citation>
    <scope>NUCLEOTIDE SEQUENCE [LARGE SCALE GENOMIC DNA]</scope>
    <source>
        <strain evidence="3 4">CGMCC 4.7090</strain>
    </source>
</reference>
<dbReference type="SMART" id="SM00900">
    <property type="entry name" value="FMN_bind"/>
    <property type="match status" value="1"/>
</dbReference>
<dbReference type="GO" id="GO:0016020">
    <property type="term" value="C:membrane"/>
    <property type="evidence" value="ECO:0007669"/>
    <property type="project" value="InterPro"/>
</dbReference>
<dbReference type="AlphaFoldDB" id="A0A327ZKL8"/>
<dbReference type="OrthoDB" id="8099475at2"/>
<dbReference type="Pfam" id="PF04205">
    <property type="entry name" value="FMN_bind"/>
    <property type="match status" value="1"/>
</dbReference>
<feature type="signal peptide" evidence="1">
    <location>
        <begin position="1"/>
        <end position="28"/>
    </location>
</feature>
<feature type="chain" id="PRO_5016404331" evidence="1">
    <location>
        <begin position="29"/>
        <end position="136"/>
    </location>
</feature>
<organism evidence="3 4">
    <name type="scientific">Actinoplanes lutulentus</name>
    <dbReference type="NCBI Taxonomy" id="1287878"/>
    <lineage>
        <taxon>Bacteria</taxon>
        <taxon>Bacillati</taxon>
        <taxon>Actinomycetota</taxon>
        <taxon>Actinomycetes</taxon>
        <taxon>Micromonosporales</taxon>
        <taxon>Micromonosporaceae</taxon>
        <taxon>Actinoplanes</taxon>
    </lineage>
</organism>